<evidence type="ECO:0000256" key="2">
    <source>
        <dbReference type="SAM" id="Phobius"/>
    </source>
</evidence>
<keyword evidence="2" id="KW-0812">Transmembrane</keyword>
<dbReference type="OrthoDB" id="6190788at2"/>
<dbReference type="InterPro" id="IPR011623">
    <property type="entry name" value="7TMR_DISM_rcpt_extracell_dom1"/>
</dbReference>
<organism evidence="5 6">
    <name type="scientific">Arcticibacterium luteifluviistationis</name>
    <dbReference type="NCBI Taxonomy" id="1784714"/>
    <lineage>
        <taxon>Bacteria</taxon>
        <taxon>Pseudomonadati</taxon>
        <taxon>Bacteroidota</taxon>
        <taxon>Cytophagia</taxon>
        <taxon>Cytophagales</taxon>
        <taxon>Leadbetterellaceae</taxon>
        <taxon>Arcticibacterium</taxon>
    </lineage>
</organism>
<feature type="domain" description="7TM-DISM receptor extracellular" evidence="4">
    <location>
        <begin position="146"/>
        <end position="362"/>
    </location>
</feature>
<feature type="transmembrane region" description="Helical" evidence="2">
    <location>
        <begin position="302"/>
        <end position="322"/>
    </location>
</feature>
<keyword evidence="2" id="KW-1133">Transmembrane helix</keyword>
<feature type="transmembrane region" description="Helical" evidence="2">
    <location>
        <begin position="173"/>
        <end position="190"/>
    </location>
</feature>
<feature type="transmembrane region" description="Helical" evidence="2">
    <location>
        <begin position="342"/>
        <end position="364"/>
    </location>
</feature>
<feature type="domain" description="Signal transduction histidine kinase internal region" evidence="3">
    <location>
        <begin position="431"/>
        <end position="510"/>
    </location>
</feature>
<protein>
    <recommendedName>
        <fullName evidence="7">Histidine kinase</fullName>
    </recommendedName>
</protein>
<feature type="transmembrane region" description="Helical" evidence="2">
    <location>
        <begin position="210"/>
        <end position="231"/>
    </location>
</feature>
<dbReference type="AlphaFoldDB" id="A0A2Z4GI46"/>
<name>A0A2Z4GI46_9BACT</name>
<keyword evidence="2" id="KW-0472">Membrane</keyword>
<keyword evidence="6" id="KW-1185">Reference proteome</keyword>
<dbReference type="InterPro" id="IPR036890">
    <property type="entry name" value="HATPase_C_sf"/>
</dbReference>
<dbReference type="EMBL" id="CP029480">
    <property type="protein sequence ID" value="AWW00464.1"/>
    <property type="molecule type" value="Genomic_DNA"/>
</dbReference>
<dbReference type="PANTHER" id="PTHR34220:SF7">
    <property type="entry name" value="SENSOR HISTIDINE KINASE YPDA"/>
    <property type="match status" value="1"/>
</dbReference>
<dbReference type="GO" id="GO:0000155">
    <property type="term" value="F:phosphorelay sensor kinase activity"/>
    <property type="evidence" value="ECO:0007669"/>
    <property type="project" value="InterPro"/>
</dbReference>
<feature type="transmembrane region" description="Helical" evidence="2">
    <location>
        <begin position="275"/>
        <end position="295"/>
    </location>
</feature>
<evidence type="ECO:0000256" key="1">
    <source>
        <dbReference type="SAM" id="Coils"/>
    </source>
</evidence>
<dbReference type="Proteomes" id="UP000249873">
    <property type="component" value="Chromosome"/>
</dbReference>
<dbReference type="Gene3D" id="3.30.565.10">
    <property type="entry name" value="Histidine kinase-like ATPase, C-terminal domain"/>
    <property type="match status" value="1"/>
</dbReference>
<evidence type="ECO:0008006" key="7">
    <source>
        <dbReference type="Google" id="ProtNLM"/>
    </source>
</evidence>
<dbReference type="RefSeq" id="WP_111373830.1">
    <property type="nucleotide sequence ID" value="NZ_CP029480.1"/>
</dbReference>
<reference evidence="5 6" key="1">
    <citation type="submission" date="2018-05" db="EMBL/GenBank/DDBJ databases">
        <title>Complete genome sequence of Arcticibacterium luteifluviistationis SM1504T, a cytophagaceae bacterium isolated from Arctic surface seawater.</title>
        <authorList>
            <person name="Li Y."/>
            <person name="Qin Q.-L."/>
        </authorList>
    </citation>
    <scope>NUCLEOTIDE SEQUENCE [LARGE SCALE GENOMIC DNA]</scope>
    <source>
        <strain evidence="5 6">SM1504</strain>
    </source>
</reference>
<dbReference type="InterPro" id="IPR010559">
    <property type="entry name" value="Sig_transdc_His_kin_internal"/>
</dbReference>
<dbReference type="KEGG" id="als:DJ013_20695"/>
<evidence type="ECO:0000259" key="3">
    <source>
        <dbReference type="Pfam" id="PF06580"/>
    </source>
</evidence>
<dbReference type="SUPFAM" id="SSF55874">
    <property type="entry name" value="ATPase domain of HSP90 chaperone/DNA topoisomerase II/histidine kinase"/>
    <property type="match status" value="1"/>
</dbReference>
<dbReference type="Pfam" id="PF06580">
    <property type="entry name" value="His_kinase"/>
    <property type="match status" value="1"/>
</dbReference>
<gene>
    <name evidence="5" type="ORF">DJ013_20695</name>
</gene>
<dbReference type="InterPro" id="IPR050640">
    <property type="entry name" value="Bact_2-comp_sensor_kinase"/>
</dbReference>
<keyword evidence="1" id="KW-0175">Coiled coil</keyword>
<dbReference type="PANTHER" id="PTHR34220">
    <property type="entry name" value="SENSOR HISTIDINE KINASE YPDA"/>
    <property type="match status" value="1"/>
</dbReference>
<evidence type="ECO:0000259" key="4">
    <source>
        <dbReference type="Pfam" id="PF07695"/>
    </source>
</evidence>
<feature type="transmembrane region" description="Helical" evidence="2">
    <location>
        <begin position="243"/>
        <end position="263"/>
    </location>
</feature>
<evidence type="ECO:0000313" key="6">
    <source>
        <dbReference type="Proteomes" id="UP000249873"/>
    </source>
</evidence>
<feature type="transmembrane region" description="Helical" evidence="2">
    <location>
        <begin position="146"/>
        <end position="166"/>
    </location>
</feature>
<dbReference type="GO" id="GO:0016020">
    <property type="term" value="C:membrane"/>
    <property type="evidence" value="ECO:0007669"/>
    <property type="project" value="InterPro"/>
</dbReference>
<evidence type="ECO:0000313" key="5">
    <source>
        <dbReference type="EMBL" id="AWW00464.1"/>
    </source>
</evidence>
<dbReference type="Pfam" id="PF07695">
    <property type="entry name" value="7TMR-DISM_7TM"/>
    <property type="match status" value="1"/>
</dbReference>
<feature type="coiled-coil region" evidence="1">
    <location>
        <begin position="369"/>
        <end position="426"/>
    </location>
</feature>
<proteinExistence type="predicted"/>
<accession>A0A2Z4GI46</accession>
<sequence length="630" mass="73376">MGVQAQQVLPIEICENCLKEIFEDTFKATKEALPPTHKDSVSFKLKIPIGKSQKGLLYVGDSEYINVFNQSDTLKAGKFTPKAALESPFARYLIPISLKKGENDFLVKMSQNDGKYFTVAPKLVLGSDIEDAVSLYYLQNENARTVNLICILLLSLLLIFSLYHFVVLRNRIYGVYGCYIFSILLFLFLFTDEYSQWHFLLPNDLDKYGALNIIPQGIVYAVYTEFGIALLDIKRKDKWLFKVSKVFQVLIILLTSSHALYLILSGGDQEFIFKYFYKVYLILTVLSTYITFYIIFKFKDKLKWFLIIGSWVIGFAVSNEIINVFVMGVPKARDFFYTQPSGFLHFSFLEISYVIESLIFLMGINYGSLRKEKENVALREKLIEQLQEKEILEKEVNELLQDKLMASQQKLNLEKLTTENERNKSQLMQSQLSSLQLQMNPHYLFNSLNSINDFIISKRPEEASEYLALYARMMRNILRNSDKTFNTLEQELQFCEDYLSLESLRFEDKFKYKIIRPKNWKLLDRKIPGMMLQPILENAVWHGVMPLKRKGLIELEVSENAAEEVLIEIRDNGIGLKENEIANHKSYALKNIQEKIELLFKLYQKKISFDINNREDRKGVLVKIKVPFFE</sequence>